<keyword evidence="1" id="KW-0378">Hydrolase</keyword>
<feature type="domain" description="Alpha/beta hydrolase fold-3" evidence="2">
    <location>
        <begin position="81"/>
        <end position="285"/>
    </location>
</feature>
<dbReference type="GO" id="GO:0016787">
    <property type="term" value="F:hydrolase activity"/>
    <property type="evidence" value="ECO:0007669"/>
    <property type="project" value="UniProtKB-KW"/>
</dbReference>
<accession>A0A0F0H1A5</accession>
<evidence type="ECO:0000313" key="4">
    <source>
        <dbReference type="Proteomes" id="UP000033393"/>
    </source>
</evidence>
<dbReference type="AlphaFoldDB" id="A0A0F0H1A5"/>
<dbReference type="Gene3D" id="3.40.50.1820">
    <property type="entry name" value="alpha/beta hydrolase"/>
    <property type="match status" value="1"/>
</dbReference>
<comment type="caution">
    <text evidence="3">The sequence shown here is derived from an EMBL/GenBank/DDBJ whole genome shotgun (WGS) entry which is preliminary data.</text>
</comment>
<reference evidence="3 4" key="1">
    <citation type="submission" date="2015-02" db="EMBL/GenBank/DDBJ databases">
        <authorList>
            <person name="Ju K.-S."/>
            <person name="Doroghazi J.R."/>
            <person name="Metcalf W."/>
        </authorList>
    </citation>
    <scope>NUCLEOTIDE SEQUENCE [LARGE SCALE GENOMIC DNA]</scope>
    <source>
        <strain evidence="3 4">NRRL B-16140</strain>
    </source>
</reference>
<protein>
    <recommendedName>
        <fullName evidence="2">Alpha/beta hydrolase fold-3 domain-containing protein</fullName>
    </recommendedName>
</protein>
<keyword evidence="4" id="KW-1185">Reference proteome</keyword>
<proteinExistence type="predicted"/>
<dbReference type="PANTHER" id="PTHR48081">
    <property type="entry name" value="AB HYDROLASE SUPERFAMILY PROTEIN C4A8.06C"/>
    <property type="match status" value="1"/>
</dbReference>
<evidence type="ECO:0000313" key="3">
    <source>
        <dbReference type="EMBL" id="KJK48621.1"/>
    </source>
</evidence>
<dbReference type="InterPro" id="IPR013094">
    <property type="entry name" value="AB_hydrolase_3"/>
</dbReference>
<dbReference type="InterPro" id="IPR050300">
    <property type="entry name" value="GDXG_lipolytic_enzyme"/>
</dbReference>
<dbReference type="OrthoDB" id="3206739at2"/>
<organism evidence="3 4">
    <name type="scientific">Lentzea aerocolonigenes</name>
    <name type="common">Lechevalieria aerocolonigenes</name>
    <name type="synonym">Saccharothrix aerocolonigenes</name>
    <dbReference type="NCBI Taxonomy" id="68170"/>
    <lineage>
        <taxon>Bacteria</taxon>
        <taxon>Bacillati</taxon>
        <taxon>Actinomycetota</taxon>
        <taxon>Actinomycetes</taxon>
        <taxon>Pseudonocardiales</taxon>
        <taxon>Pseudonocardiaceae</taxon>
        <taxon>Lentzea</taxon>
    </lineage>
</organism>
<gene>
    <name evidence="3" type="ORF">UK23_16565</name>
</gene>
<dbReference type="Pfam" id="PF07859">
    <property type="entry name" value="Abhydrolase_3"/>
    <property type="match status" value="1"/>
</dbReference>
<name>A0A0F0H1A5_LENAE</name>
<dbReference type="PATRIC" id="fig|68170.10.peg.4201"/>
<evidence type="ECO:0000256" key="1">
    <source>
        <dbReference type="ARBA" id="ARBA00022801"/>
    </source>
</evidence>
<dbReference type="InterPro" id="IPR029058">
    <property type="entry name" value="AB_hydrolase_fold"/>
</dbReference>
<evidence type="ECO:0000259" key="2">
    <source>
        <dbReference type="Pfam" id="PF07859"/>
    </source>
</evidence>
<dbReference type="EMBL" id="JYJG01000101">
    <property type="protein sequence ID" value="KJK48621.1"/>
    <property type="molecule type" value="Genomic_DNA"/>
</dbReference>
<sequence>MPLDPFLEALLATLPPLPDEIDDFPAFRSNETAAAEALVAQLTEPAPEIKSRHVVSIPVDGGTIDLHVFTPFGAGPHPVHLYVHGGGWIGGSAKHKAIDILCAERAAGAGCVVVAVDYRKAPEHPFPAGLNDCYAALLWVTEHADQLGARHDLITIGGGSAGANLAAALTLKARDEAGPRLAFQLLEVPALDLTLGQPSHQRFATGYGLTLAAGEMCVRYYLASPEQATNPYVSPLLAPDLSGLPPAHIMSAEYDPLRDDGERYAERLTEAGVPATFSLHHGHIHISPGFTKAMTAAQRWREEAVAVLRRAHLTGQSPQGNRE</sequence>
<dbReference type="RefSeq" id="WP_045312424.1">
    <property type="nucleotide sequence ID" value="NZ_JYJG01000101.1"/>
</dbReference>
<dbReference type="PANTHER" id="PTHR48081:SF8">
    <property type="entry name" value="ALPHA_BETA HYDROLASE FOLD-3 DOMAIN-CONTAINING PROTEIN-RELATED"/>
    <property type="match status" value="1"/>
</dbReference>
<dbReference type="SUPFAM" id="SSF53474">
    <property type="entry name" value="alpha/beta-Hydrolases"/>
    <property type="match status" value="1"/>
</dbReference>
<dbReference type="Proteomes" id="UP000033393">
    <property type="component" value="Unassembled WGS sequence"/>
</dbReference>